<dbReference type="GO" id="GO:0005737">
    <property type="term" value="C:cytoplasm"/>
    <property type="evidence" value="ECO:0007669"/>
    <property type="project" value="UniProtKB-SubCell"/>
</dbReference>
<feature type="domain" description="Spermatogenesis-associated protein 2 PUB-like" evidence="9">
    <location>
        <begin position="9"/>
        <end position="201"/>
    </location>
</feature>
<name>A0A8B9G9S5_9PSIT</name>
<evidence type="ECO:0000256" key="3">
    <source>
        <dbReference type="ARBA" id="ARBA00022490"/>
    </source>
</evidence>
<evidence type="ECO:0000256" key="6">
    <source>
        <dbReference type="ARBA" id="ARBA00056625"/>
    </source>
</evidence>
<dbReference type="GO" id="GO:0010803">
    <property type="term" value="P:regulation of tumor necrosis factor-mediated signaling pathway"/>
    <property type="evidence" value="ECO:0007669"/>
    <property type="project" value="UniProtKB-ARBA"/>
</dbReference>
<accession>A0A8B9G9S5</accession>
<dbReference type="InterPro" id="IPR048839">
    <property type="entry name" value="SPATA2_PUB-like"/>
</dbReference>
<dbReference type="GO" id="GO:0005634">
    <property type="term" value="C:nucleus"/>
    <property type="evidence" value="ECO:0007669"/>
    <property type="project" value="UniProtKB-SubCell"/>
</dbReference>
<dbReference type="PANTHER" id="PTHR15326:SF8">
    <property type="entry name" value="SPERMATOGENESIS-ASSOCIATED PROTEIN 2"/>
    <property type="match status" value="1"/>
</dbReference>
<reference evidence="10" key="2">
    <citation type="submission" date="2025-09" db="UniProtKB">
        <authorList>
            <consortium name="Ensembl"/>
        </authorList>
    </citation>
    <scope>IDENTIFICATION</scope>
</reference>
<dbReference type="Pfam" id="PF21388">
    <property type="entry name" value="SPATA2_PUB-like"/>
    <property type="match status" value="1"/>
</dbReference>
<reference evidence="10" key="1">
    <citation type="submission" date="2025-08" db="UniProtKB">
        <authorList>
            <consortium name="Ensembl"/>
        </authorList>
    </citation>
    <scope>IDENTIFICATION</scope>
</reference>
<dbReference type="Gene3D" id="1.20.58.2190">
    <property type="match status" value="1"/>
</dbReference>
<proteinExistence type="inferred from homology"/>
<keyword evidence="3" id="KW-0963">Cytoplasm</keyword>
<dbReference type="Ensembl" id="ENSACOT00000021930.1">
    <property type="protein sequence ID" value="ENSACOP00000021173.1"/>
    <property type="gene ID" value="ENSACOG00000014545.1"/>
</dbReference>
<evidence type="ECO:0000256" key="2">
    <source>
        <dbReference type="ARBA" id="ARBA00004496"/>
    </source>
</evidence>
<evidence type="ECO:0000313" key="11">
    <source>
        <dbReference type="Proteomes" id="UP000694522"/>
    </source>
</evidence>
<evidence type="ECO:0000256" key="1">
    <source>
        <dbReference type="ARBA" id="ARBA00004123"/>
    </source>
</evidence>
<comment type="similarity">
    <text evidence="5">Belongs to the SPATA2 family.</text>
</comment>
<comment type="subcellular location">
    <subcellularLocation>
        <location evidence="2">Cytoplasm</location>
    </subcellularLocation>
    <subcellularLocation>
        <location evidence="1">Nucleus</location>
    </subcellularLocation>
</comment>
<dbReference type="AlphaFoldDB" id="A0A8B9G9S5"/>
<dbReference type="FunFam" id="1.20.58.2190:FF:000002">
    <property type="entry name" value="spermatogenesis-associated protein 2"/>
    <property type="match status" value="1"/>
</dbReference>
<evidence type="ECO:0000256" key="7">
    <source>
        <dbReference type="ARBA" id="ARBA00063825"/>
    </source>
</evidence>
<organism evidence="10 11">
    <name type="scientific">Amazona collaria</name>
    <name type="common">yellow-billed parrot</name>
    <dbReference type="NCBI Taxonomy" id="241587"/>
    <lineage>
        <taxon>Eukaryota</taxon>
        <taxon>Metazoa</taxon>
        <taxon>Chordata</taxon>
        <taxon>Craniata</taxon>
        <taxon>Vertebrata</taxon>
        <taxon>Euteleostomi</taxon>
        <taxon>Archelosauria</taxon>
        <taxon>Archosauria</taxon>
        <taxon>Dinosauria</taxon>
        <taxon>Saurischia</taxon>
        <taxon>Theropoda</taxon>
        <taxon>Coelurosauria</taxon>
        <taxon>Aves</taxon>
        <taxon>Neognathae</taxon>
        <taxon>Neoaves</taxon>
        <taxon>Telluraves</taxon>
        <taxon>Australaves</taxon>
        <taxon>Psittaciformes</taxon>
        <taxon>Psittacidae</taxon>
        <taxon>Amazona</taxon>
    </lineage>
</organism>
<dbReference type="GO" id="GO:0060544">
    <property type="term" value="P:regulation of necroptotic process"/>
    <property type="evidence" value="ECO:0007669"/>
    <property type="project" value="TreeGrafter"/>
</dbReference>
<evidence type="ECO:0000256" key="4">
    <source>
        <dbReference type="ARBA" id="ARBA00023242"/>
    </source>
</evidence>
<dbReference type="GO" id="GO:1990108">
    <property type="term" value="P:protein linear deubiquitination"/>
    <property type="evidence" value="ECO:0007669"/>
    <property type="project" value="TreeGrafter"/>
</dbReference>
<sequence>MDSKYKDDLFRKYVQFHECKLSASDNKHRPINDEYLRVAAAAFLCLPKIDPFYRFRLIKFYEIAENSLRSVKSSSLHSLRNAFSMLETVGINLFLYPWKKEFKSIKTYTGPFVYYVKSALTEDDVRQILNYMGYVQELGTTYKLKEQVDAIQVKMVSFELFLAKVECEQLVEIHLQVKDKGYSEVDVINERKNSTEDVRGCSEAMKRRVESKENLNTSMARMVLQKSASERASKDYFKPKAPTSLSVVLSKNCRILVLSARFSFVVMEIQSLKSQGGSFVVSRLLPCQAESHVPVSLFVLPGTWCLGTAPAQLPVMSRFHPPPSGLKVGLFVFPDALMPGHRQLCPRSSFMKGSLISSSVQSTAFPPPASKEFQWKRQAGMWHKGDTTVKAHKKWLSWKAAPRRVLTLNSQHQSLLQDLQLVVPQMFALFLSASVSSLKFHC</sequence>
<evidence type="ECO:0000313" key="10">
    <source>
        <dbReference type="Ensembl" id="ENSACOP00000021173.1"/>
    </source>
</evidence>
<comment type="function">
    <text evidence="6">Bridging factor that mediates the recruitment of CYLD to the LUBAC complex, thereby regulating TNF-alpha-induced necroptosis. Acts as a direct binding intermediate that bridges RNF31/HOIP, the catalytic subunit of the LUBAC complex, and the deubiquitinase (CYLD), thereby recruiting CYLD to the TNF-R1 signaling complex (TNF-RSC). Required to activate the 'Met-1'- (linear) and 'Lys-63'-linked deubiquitinase activities of CYLD. Controls the kinase activity of RIPK1 and TNF-alpha-induced necroptosis by promoting 'Met-1'-linked deubiquitination of RIPK1 by CYLD.</text>
</comment>
<evidence type="ECO:0000256" key="8">
    <source>
        <dbReference type="ARBA" id="ARBA00071327"/>
    </source>
</evidence>
<dbReference type="GO" id="GO:0070536">
    <property type="term" value="P:protein K63-linked deubiquitination"/>
    <property type="evidence" value="ECO:0007669"/>
    <property type="project" value="TreeGrafter"/>
</dbReference>
<comment type="subunit">
    <text evidence="7">Interacts (via the PIM motif) with RNF31/HOIP (via the PUB domain); the interaction is direct. Interacts (via the PUB domain) with CYLD; the interaction is direct.</text>
</comment>
<protein>
    <recommendedName>
        <fullName evidence="8">Spermatogenesis-associated protein 2</fullName>
    </recommendedName>
</protein>
<evidence type="ECO:0000259" key="9">
    <source>
        <dbReference type="Pfam" id="PF21388"/>
    </source>
</evidence>
<dbReference type="PANTHER" id="PTHR15326">
    <property type="entry name" value="SPERMATOGENESIS-ASSOCIATED PROTEIN 2/TAMOZHENNIC"/>
    <property type="match status" value="1"/>
</dbReference>
<keyword evidence="4" id="KW-0539">Nucleus</keyword>
<keyword evidence="11" id="KW-1185">Reference proteome</keyword>
<evidence type="ECO:0000256" key="5">
    <source>
        <dbReference type="ARBA" id="ARBA00038142"/>
    </source>
</evidence>
<dbReference type="Proteomes" id="UP000694522">
    <property type="component" value="Unplaced"/>
</dbReference>